<feature type="compositionally biased region" description="Basic and acidic residues" evidence="1">
    <location>
        <begin position="300"/>
        <end position="317"/>
    </location>
</feature>
<dbReference type="KEGG" id="bnm:BALAC2494_00473"/>
<protein>
    <submittedName>
        <fullName evidence="3">Hypothetical membrane associated protein</fullName>
    </submittedName>
</protein>
<evidence type="ECO:0000313" key="3">
    <source>
        <dbReference type="EMBL" id="AEK30117.1"/>
    </source>
</evidence>
<evidence type="ECO:0000256" key="2">
    <source>
        <dbReference type="SAM" id="Phobius"/>
    </source>
</evidence>
<sequence>MSRRPRSRRRCVQNRLGIVTLHAPLHRVRCNKNRGTTCSSPATVDFMANNNEWTAQQAIVVGGRGDDPVIVDNFGGLKRQARVWTAVLSVIMLFAALLVGATGAQMAAADDSPSPSASESSSPSALVEDSQGYITDPQNLLGDNLTKVIDAANRTKQETGVTVRLLYLESFNTTEKPEQWASQLLESLNPPANTVMLAVASHDGNLVVVVSPNSDEWLRSQSTVDQLSEAASKPLLDQQAGQGPNWSQSAIDMMDAIASAKSTATTHAVSSVSIIVMIIVFVVLIVVVLVMIFMRRKREVSEGSKQTEEVGKTRNDDAMQLDNADDDLDVTAMAPEETSEQPEGKEAQEPNPTSEASGMPAPRRGRHAAAPHDDERFKRPN</sequence>
<feature type="transmembrane region" description="Helical" evidence="2">
    <location>
        <begin position="83"/>
        <end position="104"/>
    </location>
</feature>
<dbReference type="Proteomes" id="UP000008394">
    <property type="component" value="Chromosome"/>
</dbReference>
<evidence type="ECO:0000313" key="4">
    <source>
        <dbReference type="Proteomes" id="UP000008394"/>
    </source>
</evidence>
<keyword evidence="2" id="KW-0472">Membrane</keyword>
<feature type="compositionally biased region" description="Basic and acidic residues" evidence="1">
    <location>
        <begin position="370"/>
        <end position="381"/>
    </location>
</feature>
<proteinExistence type="predicted"/>
<gene>
    <name evidence="3" type="ORF">BALAC2494_00473</name>
</gene>
<name>A0A806FGD7_BIFAN</name>
<feature type="transmembrane region" description="Helical" evidence="2">
    <location>
        <begin position="272"/>
        <end position="294"/>
    </location>
</feature>
<dbReference type="AlphaFoldDB" id="A0A806FGD7"/>
<keyword evidence="2" id="KW-1133">Transmembrane helix</keyword>
<accession>A0A806FGD7</accession>
<feature type="compositionally biased region" description="Low complexity" evidence="1">
    <location>
        <begin position="107"/>
        <end position="125"/>
    </location>
</feature>
<feature type="region of interest" description="Disordered" evidence="1">
    <location>
        <begin position="107"/>
        <end position="129"/>
    </location>
</feature>
<dbReference type="EMBL" id="CP002915">
    <property type="protein sequence ID" value="AEK30117.1"/>
    <property type="molecule type" value="Genomic_DNA"/>
</dbReference>
<reference evidence="3 4" key="1">
    <citation type="journal article" date="2011" name="J. Bacteriol.">
        <title>Genome Sequence of the Probiotic Strain Bifidobacterium animalis subsp. lactis CNCM I-2494.</title>
        <authorList>
            <person name="Chervaux C."/>
            <person name="Grimaldi C."/>
            <person name="Bolotin A."/>
            <person name="Quinquis B."/>
            <person name="Legrain-Raspaud S."/>
            <person name="van Hylckama Vlieg J.E."/>
            <person name="Denariaz G."/>
            <person name="Smokvina T."/>
        </authorList>
    </citation>
    <scope>NUCLEOTIDE SEQUENCE [LARGE SCALE GENOMIC DNA]</scope>
    <source>
        <strain evidence="3 4">CNCM I-2494</strain>
    </source>
</reference>
<dbReference type="Gene3D" id="3.10.310.50">
    <property type="match status" value="1"/>
</dbReference>
<organism evidence="3 4">
    <name type="scientific">Bifidobacterium animalis subsp. lactis CNCM I-2494</name>
    <dbReference type="NCBI Taxonomy" id="1042403"/>
    <lineage>
        <taxon>Bacteria</taxon>
        <taxon>Bacillati</taxon>
        <taxon>Actinomycetota</taxon>
        <taxon>Actinomycetes</taxon>
        <taxon>Bifidobacteriales</taxon>
        <taxon>Bifidobacteriaceae</taxon>
        <taxon>Bifidobacterium</taxon>
    </lineage>
</organism>
<feature type="region of interest" description="Disordered" evidence="1">
    <location>
        <begin position="300"/>
        <end position="381"/>
    </location>
</feature>
<evidence type="ECO:0000256" key="1">
    <source>
        <dbReference type="SAM" id="MobiDB-lite"/>
    </source>
</evidence>
<keyword evidence="2" id="KW-0812">Transmembrane</keyword>